<reference evidence="3 4" key="1">
    <citation type="submission" date="2018-08" db="EMBL/GenBank/DDBJ databases">
        <title>Aphanomyces genome sequencing and annotation.</title>
        <authorList>
            <person name="Minardi D."/>
            <person name="Oidtmann B."/>
            <person name="Van Der Giezen M."/>
            <person name="Studholme D.J."/>
        </authorList>
    </citation>
    <scope>NUCLEOTIDE SEQUENCE [LARGE SCALE GENOMIC DNA]</scope>
    <source>
        <strain evidence="3 4">NJM0002</strain>
    </source>
</reference>
<dbReference type="PANTHER" id="PTHR13587:SF7">
    <property type="entry name" value="INTEGRATOR COMPLEX SUBUNIT 3"/>
    <property type="match status" value="1"/>
</dbReference>
<protein>
    <recommendedName>
        <fullName evidence="2">Ints3-like C-terminal domain-containing protein</fullName>
    </recommendedName>
</protein>
<accession>A0A3R6ZGX8</accession>
<dbReference type="Pfam" id="PF24566">
    <property type="entry name" value="HEAT_Ints3_C"/>
    <property type="match status" value="1"/>
</dbReference>
<dbReference type="Proteomes" id="UP000285060">
    <property type="component" value="Unassembled WGS sequence"/>
</dbReference>
<dbReference type="GO" id="GO:0005737">
    <property type="term" value="C:cytoplasm"/>
    <property type="evidence" value="ECO:0007669"/>
    <property type="project" value="TreeGrafter"/>
</dbReference>
<proteinExistence type="predicted"/>
<organism evidence="3 4">
    <name type="scientific">Aphanomyces invadans</name>
    <dbReference type="NCBI Taxonomy" id="157072"/>
    <lineage>
        <taxon>Eukaryota</taxon>
        <taxon>Sar</taxon>
        <taxon>Stramenopiles</taxon>
        <taxon>Oomycota</taxon>
        <taxon>Saprolegniomycetes</taxon>
        <taxon>Saprolegniales</taxon>
        <taxon>Verrucalvaceae</taxon>
        <taxon>Aphanomyces</taxon>
    </lineage>
</organism>
<name>A0A3R6ZGX8_9STRA</name>
<evidence type="ECO:0000256" key="1">
    <source>
        <dbReference type="SAM" id="MobiDB-lite"/>
    </source>
</evidence>
<comment type="caution">
    <text evidence="3">The sequence shown here is derived from an EMBL/GenBank/DDBJ whole genome shotgun (WGS) entry which is preliminary data.</text>
</comment>
<evidence type="ECO:0000259" key="2">
    <source>
        <dbReference type="Pfam" id="PF24566"/>
    </source>
</evidence>
<evidence type="ECO:0000313" key="4">
    <source>
        <dbReference type="Proteomes" id="UP000285060"/>
    </source>
</evidence>
<gene>
    <name evidence="3" type="ORF">DYB32_010541</name>
</gene>
<feature type="domain" description="Ints3-like C-terminal" evidence="2">
    <location>
        <begin position="19"/>
        <end position="147"/>
    </location>
</feature>
<keyword evidence="4" id="KW-1185">Reference proteome</keyword>
<dbReference type="PANTHER" id="PTHR13587">
    <property type="entry name" value="INTEGRATOR COMPLEX SUBUNIT 3"/>
    <property type="match status" value="1"/>
</dbReference>
<dbReference type="EMBL" id="QUSY01003499">
    <property type="protein sequence ID" value="RHY17316.1"/>
    <property type="molecule type" value="Genomic_DNA"/>
</dbReference>
<sequence length="277" mass="30297">MAQVPYAGNVAVETTCLRVVPYLFQHAPAAYMPRVDALVRALVSVATPTMLAKLSMRLLLKDFSMFRDHQITNVLVSSLQWNSWEQWGVWELVASEWEAKKKDKATVAALRKVLACVDPHTHGEALSGILRLLVQVTPDMALFHCVIKLSDAFDPFPCRCVWELQTVYGWHAMAVSASHKALATVQSFLVVVLRENQGKDALDVCRQLNKVPSTNALLQDSDIRAALLSLLGNDPTTGESFPVLFGQLASAADTTTATSSHGAPVAKKPRLDPPPSL</sequence>
<evidence type="ECO:0000313" key="3">
    <source>
        <dbReference type="EMBL" id="RHY17316.1"/>
    </source>
</evidence>
<dbReference type="AlphaFoldDB" id="A0A3R6ZGX8"/>
<dbReference type="VEuPathDB" id="FungiDB:H310_03088"/>
<dbReference type="InterPro" id="IPR056518">
    <property type="entry name" value="HEAT_Ints3_C"/>
</dbReference>
<feature type="region of interest" description="Disordered" evidence="1">
    <location>
        <begin position="255"/>
        <end position="277"/>
    </location>
</feature>
<dbReference type="InterPro" id="IPR045334">
    <property type="entry name" value="INTS3"/>
</dbReference>